<feature type="compositionally biased region" description="Basic and acidic residues" evidence="1">
    <location>
        <begin position="1"/>
        <end position="41"/>
    </location>
</feature>
<accession>A0ABQ2HUK8</accession>
<dbReference type="Proteomes" id="UP000597656">
    <property type="component" value="Unassembled WGS sequence"/>
</dbReference>
<evidence type="ECO:0000256" key="1">
    <source>
        <dbReference type="SAM" id="MobiDB-lite"/>
    </source>
</evidence>
<gene>
    <name evidence="2" type="ORF">GCM10011609_30490</name>
</gene>
<feature type="compositionally biased region" description="Basic and acidic residues" evidence="1">
    <location>
        <begin position="195"/>
        <end position="206"/>
    </location>
</feature>
<feature type="region of interest" description="Disordered" evidence="1">
    <location>
        <begin position="1"/>
        <end position="58"/>
    </location>
</feature>
<organism evidence="2 3">
    <name type="scientific">Lentzea pudingi</name>
    <dbReference type="NCBI Taxonomy" id="1789439"/>
    <lineage>
        <taxon>Bacteria</taxon>
        <taxon>Bacillati</taxon>
        <taxon>Actinomycetota</taxon>
        <taxon>Actinomycetes</taxon>
        <taxon>Pseudonocardiales</taxon>
        <taxon>Pseudonocardiaceae</taxon>
        <taxon>Lentzea</taxon>
    </lineage>
</organism>
<evidence type="ECO:0000313" key="2">
    <source>
        <dbReference type="EMBL" id="GGM91213.1"/>
    </source>
</evidence>
<keyword evidence="3" id="KW-1185">Reference proteome</keyword>
<proteinExistence type="predicted"/>
<feature type="region of interest" description="Disordered" evidence="1">
    <location>
        <begin position="195"/>
        <end position="218"/>
    </location>
</feature>
<sequence length="302" mass="33889">MIRAGEEAGRPQEPTGESRDEVAQLVRPLDHERQVQRREHGGQPVEPLHPQHDPRPALGAWFHHRDARGKPGVDLLGGALDPQRHLVPVRRGRDPGQHAFRRVDRAGRVERTRQGPDGDHAVQPERPVLADRRIGARHVPPARVRDESVRVERAVAPLAVPGGVPERHRPVVGHRVGDREQDRRVRNGRRLAPVGERERAQHRVEPAGEPCGQHPPDLRRRRLTRCTRHQTRDQAYQHRQGLVVAQHQRRHTVPGSEPVSAVAAAHRFDRHVEVEQVADVPAHGAFVHVEALGEFAHGTDAS</sequence>
<name>A0ABQ2HUK8_9PSEU</name>
<evidence type="ECO:0000313" key="3">
    <source>
        <dbReference type="Proteomes" id="UP000597656"/>
    </source>
</evidence>
<comment type="caution">
    <text evidence="2">The sequence shown here is derived from an EMBL/GenBank/DDBJ whole genome shotgun (WGS) entry which is preliminary data.</text>
</comment>
<protein>
    <submittedName>
        <fullName evidence="2">Uncharacterized protein</fullName>
    </submittedName>
</protein>
<dbReference type="EMBL" id="BMNC01000003">
    <property type="protein sequence ID" value="GGM91213.1"/>
    <property type="molecule type" value="Genomic_DNA"/>
</dbReference>
<reference evidence="3" key="1">
    <citation type="journal article" date="2019" name="Int. J. Syst. Evol. Microbiol.">
        <title>The Global Catalogue of Microorganisms (GCM) 10K type strain sequencing project: providing services to taxonomists for standard genome sequencing and annotation.</title>
        <authorList>
            <consortium name="The Broad Institute Genomics Platform"/>
            <consortium name="The Broad Institute Genome Sequencing Center for Infectious Disease"/>
            <person name="Wu L."/>
            <person name="Ma J."/>
        </authorList>
    </citation>
    <scope>NUCLEOTIDE SEQUENCE [LARGE SCALE GENOMIC DNA]</scope>
    <source>
        <strain evidence="3">CGMCC 4.7319</strain>
    </source>
</reference>